<dbReference type="PANTHER" id="PTHR35008">
    <property type="entry name" value="BLL4482 PROTEIN-RELATED"/>
    <property type="match status" value="1"/>
</dbReference>
<dbReference type="GO" id="GO:0020037">
    <property type="term" value="F:heme binding"/>
    <property type="evidence" value="ECO:0007669"/>
    <property type="project" value="InterPro"/>
</dbReference>
<sequence>MAKKLPMLVFALALVAAACGGGSSTETPATTSPAEQSTEAPSGGGDVAAGEKIYVGTCAACHAPDGTGVTGLGKPIVGSEFVAGLSEQELVDFIKVGRDPGDPANTTGVGMPPKGGNPSLSDSDIADVVSYIKSIN</sequence>
<gene>
    <name evidence="6" type="ORF">MNBD_ACTINO02-2433</name>
</gene>
<dbReference type="PROSITE" id="PS51007">
    <property type="entry name" value="CYTC"/>
    <property type="match status" value="1"/>
</dbReference>
<evidence type="ECO:0000256" key="1">
    <source>
        <dbReference type="ARBA" id="ARBA00022617"/>
    </source>
</evidence>
<proteinExistence type="predicted"/>
<evidence type="ECO:0000259" key="5">
    <source>
        <dbReference type="PROSITE" id="PS51007"/>
    </source>
</evidence>
<dbReference type="PANTHER" id="PTHR35008:SF8">
    <property type="entry name" value="ALCOHOL DEHYDROGENASE CYTOCHROME C SUBUNIT"/>
    <property type="match status" value="1"/>
</dbReference>
<dbReference type="SUPFAM" id="SSF46626">
    <property type="entry name" value="Cytochrome c"/>
    <property type="match status" value="1"/>
</dbReference>
<reference evidence="6" key="1">
    <citation type="submission" date="2018-06" db="EMBL/GenBank/DDBJ databases">
        <authorList>
            <person name="Zhirakovskaya E."/>
        </authorList>
    </citation>
    <scope>NUCLEOTIDE SEQUENCE</scope>
</reference>
<dbReference type="InterPro" id="IPR009056">
    <property type="entry name" value="Cyt_c-like_dom"/>
</dbReference>
<feature type="region of interest" description="Disordered" evidence="4">
    <location>
        <begin position="96"/>
        <end position="123"/>
    </location>
</feature>
<dbReference type="GO" id="GO:0009055">
    <property type="term" value="F:electron transfer activity"/>
    <property type="evidence" value="ECO:0007669"/>
    <property type="project" value="InterPro"/>
</dbReference>
<organism evidence="6">
    <name type="scientific">hydrothermal vent metagenome</name>
    <dbReference type="NCBI Taxonomy" id="652676"/>
    <lineage>
        <taxon>unclassified sequences</taxon>
        <taxon>metagenomes</taxon>
        <taxon>ecological metagenomes</taxon>
    </lineage>
</organism>
<dbReference type="Pfam" id="PF13442">
    <property type="entry name" value="Cytochrome_CBB3"/>
    <property type="match status" value="1"/>
</dbReference>
<keyword evidence="3" id="KW-0408">Iron</keyword>
<dbReference type="AlphaFoldDB" id="A0A3B0S200"/>
<dbReference type="GO" id="GO:0046872">
    <property type="term" value="F:metal ion binding"/>
    <property type="evidence" value="ECO:0007669"/>
    <property type="project" value="UniProtKB-KW"/>
</dbReference>
<dbReference type="Gene3D" id="1.10.760.10">
    <property type="entry name" value="Cytochrome c-like domain"/>
    <property type="match status" value="1"/>
</dbReference>
<feature type="domain" description="Cytochrome c" evidence="5">
    <location>
        <begin position="45"/>
        <end position="136"/>
    </location>
</feature>
<protein>
    <recommendedName>
        <fullName evidence="5">Cytochrome c domain-containing protein</fullName>
    </recommendedName>
</protein>
<evidence type="ECO:0000313" key="6">
    <source>
        <dbReference type="EMBL" id="VAV98767.1"/>
    </source>
</evidence>
<dbReference type="PROSITE" id="PS51257">
    <property type="entry name" value="PROKAR_LIPOPROTEIN"/>
    <property type="match status" value="1"/>
</dbReference>
<evidence type="ECO:0000256" key="3">
    <source>
        <dbReference type="ARBA" id="ARBA00023004"/>
    </source>
</evidence>
<dbReference type="InterPro" id="IPR036909">
    <property type="entry name" value="Cyt_c-like_dom_sf"/>
</dbReference>
<evidence type="ECO:0000256" key="4">
    <source>
        <dbReference type="SAM" id="MobiDB-lite"/>
    </source>
</evidence>
<evidence type="ECO:0000256" key="2">
    <source>
        <dbReference type="ARBA" id="ARBA00022723"/>
    </source>
</evidence>
<keyword evidence="1" id="KW-0349">Heme</keyword>
<keyword evidence="2" id="KW-0479">Metal-binding</keyword>
<name>A0A3B0S200_9ZZZZ</name>
<feature type="region of interest" description="Disordered" evidence="4">
    <location>
        <begin position="22"/>
        <end position="46"/>
    </location>
</feature>
<dbReference type="InterPro" id="IPR051459">
    <property type="entry name" value="Cytochrome_c-type_DH"/>
</dbReference>
<accession>A0A3B0S200</accession>
<feature type="compositionally biased region" description="Low complexity" evidence="4">
    <location>
        <begin position="22"/>
        <end position="35"/>
    </location>
</feature>
<dbReference type="EMBL" id="UOEK01000145">
    <property type="protein sequence ID" value="VAV98767.1"/>
    <property type="molecule type" value="Genomic_DNA"/>
</dbReference>